<evidence type="ECO:0000313" key="2">
    <source>
        <dbReference type="Proteomes" id="UP001595710"/>
    </source>
</evidence>
<evidence type="ECO:0000313" key="1">
    <source>
        <dbReference type="EMBL" id="MFC3702344.1"/>
    </source>
</evidence>
<dbReference type="EMBL" id="JBHRYN010000012">
    <property type="protein sequence ID" value="MFC3702344.1"/>
    <property type="molecule type" value="Genomic_DNA"/>
</dbReference>
<protein>
    <submittedName>
        <fullName evidence="1">Uncharacterized protein</fullName>
    </submittedName>
</protein>
<gene>
    <name evidence="1" type="ORF">ACFOND_11895</name>
</gene>
<dbReference type="Proteomes" id="UP001595710">
    <property type="component" value="Unassembled WGS sequence"/>
</dbReference>
<proteinExistence type="predicted"/>
<sequence length="130" mass="15125">MEIQEDREYQAKAIKLLDQELKNCAWDSKIDKKRIMALYAEASLIVQNSSSHKKLMALAQTLIDSLARIVRCVAIEEEAAKRTLIKGREVELEAEVLFYNTDNEVKEMRKFAGKMKRHNAKPRADNRFKR</sequence>
<comment type="caution">
    <text evidence="1">The sequence shown here is derived from an EMBL/GenBank/DDBJ whole genome shotgun (WGS) entry which is preliminary data.</text>
</comment>
<accession>A0ABV7WU17</accession>
<keyword evidence="2" id="KW-1185">Reference proteome</keyword>
<dbReference type="RefSeq" id="WP_290281345.1">
    <property type="nucleotide sequence ID" value="NZ_JAUFQI010000001.1"/>
</dbReference>
<reference evidence="2" key="1">
    <citation type="journal article" date="2019" name="Int. J. Syst. Evol. Microbiol.">
        <title>The Global Catalogue of Microorganisms (GCM) 10K type strain sequencing project: providing services to taxonomists for standard genome sequencing and annotation.</title>
        <authorList>
            <consortium name="The Broad Institute Genomics Platform"/>
            <consortium name="The Broad Institute Genome Sequencing Center for Infectious Disease"/>
            <person name="Wu L."/>
            <person name="Ma J."/>
        </authorList>
    </citation>
    <scope>NUCLEOTIDE SEQUENCE [LARGE SCALE GENOMIC DNA]</scope>
    <source>
        <strain evidence="2">CECT 8288</strain>
    </source>
</reference>
<name>A0ABV7WU17_9GAMM</name>
<organism evidence="1 2">
    <name type="scientific">Reinekea marina</name>
    <dbReference type="NCBI Taxonomy" id="1310421"/>
    <lineage>
        <taxon>Bacteria</taxon>
        <taxon>Pseudomonadati</taxon>
        <taxon>Pseudomonadota</taxon>
        <taxon>Gammaproteobacteria</taxon>
        <taxon>Oceanospirillales</taxon>
        <taxon>Saccharospirillaceae</taxon>
        <taxon>Reinekea</taxon>
    </lineage>
</organism>